<dbReference type="RefSeq" id="WP_313325454.1">
    <property type="nucleotide sequence ID" value="NZ_CP134878.1"/>
</dbReference>
<name>A0AA96F4W0_9FLAO</name>
<accession>A0AA96J6I4</accession>
<accession>A0AA96F4W0</accession>
<dbReference type="EMBL" id="CP134890">
    <property type="protein sequence ID" value="WNM21581.1"/>
    <property type="molecule type" value="Genomic_DNA"/>
</dbReference>
<dbReference type="KEGG" id="fcj:RN605_12970"/>
<sequence>MRIRFCRLNFRQFTATALDTFCELILGGLYQNAATFPAPPHSQVEFVAAKSNFINAFVEYTKYGPSKLTEFMTTYNALIAMLNSLAIYVDSVALGDASKIVLSGFDPSKETPQPVAPLVQATSFTLKRTENTGEIVVNITPVSNFGVVHYGCVCVEGTDIVDLSIINGQLFFQGGTPPLRYDLNKSRRKVFSNLKIGVVYYFYVFVVNSVSVSPLSIPLKLMAA</sequence>
<evidence type="ECO:0000256" key="1">
    <source>
        <dbReference type="SAM" id="Phobius"/>
    </source>
</evidence>
<keyword evidence="1" id="KW-1133">Transmembrane helix</keyword>
<protein>
    <submittedName>
        <fullName evidence="3">Uncharacterized protein</fullName>
    </submittedName>
</protein>
<keyword evidence="1" id="KW-0472">Membrane</keyword>
<proteinExistence type="predicted"/>
<feature type="transmembrane region" description="Helical" evidence="1">
    <location>
        <begin position="198"/>
        <end position="217"/>
    </location>
</feature>
<reference evidence="3 4" key="1">
    <citation type="submission" date="2023-09" db="EMBL/GenBank/DDBJ databases">
        <title>Flavobacterium sp. a novel bacteria isolate from Pepper rhizosphere.</title>
        <authorList>
            <person name="Peng Y."/>
            <person name="Lee J."/>
        </authorList>
    </citation>
    <scope>NUCLEOTIDE SEQUENCE [LARGE SCALE GENOMIC DNA]</scope>
    <source>
        <strain evidence="2">PMR2A8</strain>
        <strain evidence="3 4">PMTSA4</strain>
    </source>
</reference>
<dbReference type="EMBL" id="CP134878">
    <property type="protein sequence ID" value="WNM20191.1"/>
    <property type="molecule type" value="Genomic_DNA"/>
</dbReference>
<keyword evidence="1" id="KW-0812">Transmembrane</keyword>
<organism evidence="3 4">
    <name type="scientific">Flavobacterium capsici</name>
    <dbReference type="NCBI Taxonomy" id="3075618"/>
    <lineage>
        <taxon>Bacteria</taxon>
        <taxon>Pseudomonadati</taxon>
        <taxon>Bacteroidota</taxon>
        <taxon>Flavobacteriia</taxon>
        <taxon>Flavobacteriales</taxon>
        <taxon>Flavobacteriaceae</taxon>
        <taxon>Flavobacterium</taxon>
    </lineage>
</organism>
<evidence type="ECO:0000313" key="4">
    <source>
        <dbReference type="Proteomes" id="UP001304515"/>
    </source>
</evidence>
<gene>
    <name evidence="3" type="ORF">RN605_12970</name>
    <name evidence="2" type="ORF">RN608_05800</name>
</gene>
<evidence type="ECO:0000313" key="3">
    <source>
        <dbReference type="EMBL" id="WNM21581.1"/>
    </source>
</evidence>
<keyword evidence="4" id="KW-1185">Reference proteome</keyword>
<evidence type="ECO:0000313" key="2">
    <source>
        <dbReference type="EMBL" id="WNM20191.1"/>
    </source>
</evidence>
<dbReference type="AlphaFoldDB" id="A0AA96F4W0"/>
<dbReference type="Proteomes" id="UP001304515">
    <property type="component" value="Chromosome"/>
</dbReference>